<feature type="signal peptide" evidence="4">
    <location>
        <begin position="1"/>
        <end position="30"/>
    </location>
</feature>
<feature type="domain" description="Porin" evidence="5">
    <location>
        <begin position="18"/>
        <end position="326"/>
    </location>
</feature>
<dbReference type="GO" id="GO:0015288">
    <property type="term" value="F:porin activity"/>
    <property type="evidence" value="ECO:0007669"/>
    <property type="project" value="InterPro"/>
</dbReference>
<dbReference type="PANTHER" id="PTHR34501:SF2">
    <property type="entry name" value="OUTER MEMBRANE PORIN F-RELATED"/>
    <property type="match status" value="1"/>
</dbReference>
<reference evidence="6 7" key="1">
    <citation type="submission" date="2019-09" db="EMBL/GenBank/DDBJ databases">
        <authorList>
            <person name="Kritzky A."/>
            <person name="Schelkanova E.Y."/>
            <person name="Alkhova Z.V."/>
            <person name="Smirnova N.I."/>
        </authorList>
    </citation>
    <scope>NUCLEOTIDE SEQUENCE [LARGE SCALE GENOMIC DNA]</scope>
    <source>
        <strain evidence="6 7">M1526</strain>
    </source>
</reference>
<dbReference type="InterPro" id="IPR050298">
    <property type="entry name" value="Gram-neg_bact_OMP"/>
</dbReference>
<evidence type="ECO:0000313" key="7">
    <source>
        <dbReference type="Proteomes" id="UP000323225"/>
    </source>
</evidence>
<evidence type="ECO:0000259" key="5">
    <source>
        <dbReference type="Pfam" id="PF13609"/>
    </source>
</evidence>
<protein>
    <submittedName>
        <fullName evidence="6">Porin OmpU</fullName>
    </submittedName>
</protein>
<evidence type="ECO:0000256" key="1">
    <source>
        <dbReference type="ARBA" id="ARBA00004571"/>
    </source>
</evidence>
<dbReference type="AlphaFoldDB" id="A0A5Q6PNB3"/>
<comment type="subcellular location">
    <subcellularLocation>
        <location evidence="1">Cell outer membrane</location>
        <topology evidence="1">Multi-pass membrane protein</topology>
    </subcellularLocation>
</comment>
<dbReference type="PANTHER" id="PTHR34501">
    <property type="entry name" value="PROTEIN YDDL-RELATED"/>
    <property type="match status" value="1"/>
</dbReference>
<sequence>MDNKLGLNKMNKTLIALAVSAAAVATGAYADGINQSGDKAGSTVYSAKGTSLEVGGRAEARLSLKDGKAQDNSRVRLNFLGKAEINDSLYGVGFYEGEFTTADNGTKDNKGSLDNRYTYAGIGGTYGEVTYGKNDGALGVITDFTDIMSYHGNTAAEKIAVADRVDNMLAYKGQFGDLGVKASYRFADRNAVDAMGNVVAETNAAKYSDNGEDGYSLSAIYTFGDTGFNVGAGYADQDEQNEYMLAASYRMENLYFAGLFTDGELAKDVDYTGYELAAGYKLGQAAFTATYNNAETNDETSANNFAIDATYYFKPNFRTYISYNFNMIDAGDVLGKVGGNGVATKIDAEDELAIGLRYDF</sequence>
<dbReference type="CDD" id="cd00342">
    <property type="entry name" value="gram_neg_porins"/>
    <property type="match status" value="1"/>
</dbReference>
<dbReference type="EMBL" id="VUAA01000003">
    <property type="protein sequence ID" value="KAA1256020.1"/>
    <property type="molecule type" value="Genomic_DNA"/>
</dbReference>
<proteinExistence type="predicted"/>
<dbReference type="GO" id="GO:0009279">
    <property type="term" value="C:cell outer membrane"/>
    <property type="evidence" value="ECO:0007669"/>
    <property type="project" value="UniProtKB-SubCell"/>
</dbReference>
<keyword evidence="2 4" id="KW-0732">Signal</keyword>
<comment type="caution">
    <text evidence="6">The sequence shown here is derived from an EMBL/GenBank/DDBJ whole genome shotgun (WGS) entry which is preliminary data.</text>
</comment>
<feature type="chain" id="PRO_5031117506" evidence="4">
    <location>
        <begin position="31"/>
        <end position="360"/>
    </location>
</feature>
<evidence type="ECO:0000256" key="2">
    <source>
        <dbReference type="ARBA" id="ARBA00022729"/>
    </source>
</evidence>
<keyword evidence="3" id="KW-0472">Membrane</keyword>
<evidence type="ECO:0000256" key="4">
    <source>
        <dbReference type="SAM" id="SignalP"/>
    </source>
</evidence>
<accession>A0A5Q6PNB3</accession>
<dbReference type="SUPFAM" id="SSF56935">
    <property type="entry name" value="Porins"/>
    <property type="match status" value="1"/>
</dbReference>
<dbReference type="Proteomes" id="UP000323225">
    <property type="component" value="Unassembled WGS sequence"/>
</dbReference>
<dbReference type="InterPro" id="IPR023614">
    <property type="entry name" value="Porin_dom_sf"/>
</dbReference>
<evidence type="ECO:0000256" key="3">
    <source>
        <dbReference type="ARBA" id="ARBA00023136"/>
    </source>
</evidence>
<name>A0A5Q6PNB3_VIBCL</name>
<dbReference type="Gene3D" id="2.40.160.10">
    <property type="entry name" value="Porin"/>
    <property type="match status" value="1"/>
</dbReference>
<evidence type="ECO:0000313" key="6">
    <source>
        <dbReference type="EMBL" id="KAA1256020.1"/>
    </source>
</evidence>
<gene>
    <name evidence="6" type="primary">ompU</name>
    <name evidence="6" type="ORF">F0M16_04290</name>
</gene>
<dbReference type="Pfam" id="PF13609">
    <property type="entry name" value="Porin_4"/>
    <property type="match status" value="1"/>
</dbReference>
<organism evidence="6 7">
    <name type="scientific">Vibrio cholerae</name>
    <dbReference type="NCBI Taxonomy" id="666"/>
    <lineage>
        <taxon>Bacteria</taxon>
        <taxon>Pseudomonadati</taxon>
        <taxon>Pseudomonadota</taxon>
        <taxon>Gammaproteobacteria</taxon>
        <taxon>Vibrionales</taxon>
        <taxon>Vibrionaceae</taxon>
        <taxon>Vibrio</taxon>
    </lineage>
</organism>
<dbReference type="InterPro" id="IPR033900">
    <property type="entry name" value="Gram_neg_porin_domain"/>
</dbReference>